<organism evidence="13 14">
    <name type="scientific">Leucocoprinus birnbaumii</name>
    <dbReference type="NCBI Taxonomy" id="56174"/>
    <lineage>
        <taxon>Eukaryota</taxon>
        <taxon>Fungi</taxon>
        <taxon>Dikarya</taxon>
        <taxon>Basidiomycota</taxon>
        <taxon>Agaricomycotina</taxon>
        <taxon>Agaricomycetes</taxon>
        <taxon>Agaricomycetidae</taxon>
        <taxon>Agaricales</taxon>
        <taxon>Agaricineae</taxon>
        <taxon>Agaricaceae</taxon>
        <taxon>Leucocoprinus</taxon>
    </lineage>
</organism>
<evidence type="ECO:0000256" key="1">
    <source>
        <dbReference type="ARBA" id="ARBA00004123"/>
    </source>
</evidence>
<dbReference type="SUPFAM" id="SSF117018">
    <property type="entry name" value="ATP-dependent DNA ligase DNA-binding domain"/>
    <property type="match status" value="1"/>
</dbReference>
<dbReference type="InterPro" id="IPR016059">
    <property type="entry name" value="DNA_ligase_ATP-dep_CS"/>
</dbReference>
<keyword evidence="3 9" id="KW-0436">Ligase</keyword>
<comment type="caution">
    <text evidence="13">The sequence shown here is derived from an EMBL/GenBank/DDBJ whole genome shotgun (WGS) entry which is preliminary data.</text>
</comment>
<dbReference type="Gene3D" id="3.30.1490.70">
    <property type="match status" value="1"/>
</dbReference>
<dbReference type="PROSITE" id="PS50160">
    <property type="entry name" value="DNA_LIGASE_A3"/>
    <property type="match status" value="1"/>
</dbReference>
<comment type="subcellular location">
    <subcellularLocation>
        <location evidence="1">Nucleus</location>
    </subcellularLocation>
</comment>
<evidence type="ECO:0000256" key="8">
    <source>
        <dbReference type="ARBA" id="ARBA00034003"/>
    </source>
</evidence>
<dbReference type="GO" id="GO:0003677">
    <property type="term" value="F:DNA binding"/>
    <property type="evidence" value="ECO:0007669"/>
    <property type="project" value="InterPro"/>
</dbReference>
<evidence type="ECO:0000313" key="14">
    <source>
        <dbReference type="Proteomes" id="UP001213000"/>
    </source>
</evidence>
<sequence>MAKRGLSVDDTKSPSKKRAKSGTQARLDTFFGNSPTKSQLTQSTSASSSTTTQQSVNNAEGSASRPFIIELDEDDAGLKADVLNPPEPEPRRKEVNILRRSPFTIAEKGPLLFNALDIDPVSYSPKQQPWLSNGAPYAFLAHCFSTLSQTRSRIAIVNTLTNCLHTIIVKHPESLLASLYLLSNSLAPPYAPVELGLGPSLISRAIQNVSGATPATLKRLYNTLGDPGDVAVAAKSNLRTLIPHPPLAISYVYDSLLKIAHSKGHGAAKQKEKIVEKLLLSATGEEVRYLTRTLCQNIRVGAVRTSMLTALARVAVLCRPSPNAPNCESDVQASTSLLLDARACPSSGKKKSLDPARVRLNTIFSSAEALMRGVFVRHPNYGDIVSALLEVGLIGLEERVPLSIGIPLHPTLGSPVRSLDEIYQRMEGEPFVAEFKYDGQRAQIHATVENGKIVQFKIFSRHLEDMTTKYPDVEALISTILQRSPSVSSLIIDSEIVAVDPRTGSIRSFQELSNRAKKDVQLKDIHVSVCLYAFDIMYMNGEPLLQKTYRERRALLRAQFLPYTPDDLRAARFAHVESIESCSGRDAVENFWWRSVESQTEGLMIKLLDNIVVAEENGKESTRKKPLPATYEPDKRTAAWLKLKKDYVAGIGDSLDLVPIGAWYGNGRKVKWWSPILMGAYDETNGQIVAVCKCMSGFTDKFYQASSPYFAYETALNRMQDLRDRYEPSEGAEATCSVRPIWEGDFGGFQPDVYFRPQEVWEIRGADITLSPVSVAARGLVSSVRGLSLRFPRFLKIREDKSIEQASTPQFLASIWKKQQGDRQVDDGDELMDADFVSSVASEEDSDEL</sequence>
<dbReference type="GO" id="GO:0006310">
    <property type="term" value="P:DNA recombination"/>
    <property type="evidence" value="ECO:0007669"/>
    <property type="project" value="UniProtKB-KW"/>
</dbReference>
<dbReference type="InterPro" id="IPR000977">
    <property type="entry name" value="DNA_ligase_ATP-dep"/>
</dbReference>
<keyword evidence="6 9" id="KW-0067">ATP-binding</keyword>
<proteinExistence type="inferred from homology"/>
<dbReference type="GO" id="GO:0005524">
    <property type="term" value="F:ATP binding"/>
    <property type="evidence" value="ECO:0007669"/>
    <property type="project" value="UniProtKB-KW"/>
</dbReference>
<evidence type="ECO:0000256" key="9">
    <source>
        <dbReference type="RuleBase" id="RU000617"/>
    </source>
</evidence>
<feature type="domain" description="ATP-dependent DNA ligase family profile" evidence="12">
    <location>
        <begin position="522"/>
        <end position="682"/>
    </location>
</feature>
<dbReference type="EMBL" id="JANIEX010000174">
    <property type="protein sequence ID" value="KAJ3571696.1"/>
    <property type="molecule type" value="Genomic_DNA"/>
</dbReference>
<keyword evidence="7" id="KW-0539">Nucleus</keyword>
<dbReference type="InterPro" id="IPR050191">
    <property type="entry name" value="ATP-dep_DNA_ligase"/>
</dbReference>
<dbReference type="PANTHER" id="PTHR45674">
    <property type="entry name" value="DNA LIGASE 1/3 FAMILY MEMBER"/>
    <property type="match status" value="1"/>
</dbReference>
<dbReference type="FunFam" id="3.30.470.30:FF:000002">
    <property type="entry name" value="DNA ligase"/>
    <property type="match status" value="1"/>
</dbReference>
<dbReference type="Proteomes" id="UP001213000">
    <property type="component" value="Unassembled WGS sequence"/>
</dbReference>
<evidence type="ECO:0000256" key="11">
    <source>
        <dbReference type="SAM" id="MobiDB-lite"/>
    </source>
</evidence>
<feature type="compositionally biased region" description="Low complexity" evidence="11">
    <location>
        <begin position="36"/>
        <end position="55"/>
    </location>
</feature>
<feature type="compositionally biased region" description="Polar residues" evidence="11">
    <location>
        <begin position="21"/>
        <end position="35"/>
    </location>
</feature>
<keyword evidence="5 9" id="KW-0547">Nucleotide-binding</keyword>
<keyword evidence="9" id="KW-0233">DNA recombination</keyword>
<feature type="compositionally biased region" description="Basic and acidic residues" evidence="11">
    <location>
        <begin position="1"/>
        <end position="13"/>
    </location>
</feature>
<evidence type="ECO:0000256" key="2">
    <source>
        <dbReference type="ARBA" id="ARBA00007572"/>
    </source>
</evidence>
<dbReference type="NCBIfam" id="TIGR00574">
    <property type="entry name" value="dnl1"/>
    <property type="match status" value="1"/>
</dbReference>
<keyword evidence="4" id="KW-0235">DNA replication</keyword>
<dbReference type="SUPFAM" id="SSF50249">
    <property type="entry name" value="Nucleic acid-binding proteins"/>
    <property type="match status" value="1"/>
</dbReference>
<dbReference type="InterPro" id="IPR012340">
    <property type="entry name" value="NA-bd_OB-fold"/>
</dbReference>
<keyword evidence="14" id="KW-1185">Reference proteome</keyword>
<accession>A0AAD5VWB1</accession>
<evidence type="ECO:0000256" key="5">
    <source>
        <dbReference type="ARBA" id="ARBA00022741"/>
    </source>
</evidence>
<dbReference type="AlphaFoldDB" id="A0AAD5VWB1"/>
<evidence type="ECO:0000313" key="13">
    <source>
        <dbReference type="EMBL" id="KAJ3571696.1"/>
    </source>
</evidence>
<keyword evidence="9" id="KW-0227">DNA damage</keyword>
<evidence type="ECO:0000259" key="12">
    <source>
        <dbReference type="PROSITE" id="PS50160"/>
    </source>
</evidence>
<evidence type="ECO:0000256" key="3">
    <source>
        <dbReference type="ARBA" id="ARBA00022598"/>
    </source>
</evidence>
<dbReference type="InterPro" id="IPR012308">
    <property type="entry name" value="DNA_ligase_ATP-dep_N"/>
</dbReference>
<dbReference type="CDD" id="cd07969">
    <property type="entry name" value="OBF_DNA_ligase_I"/>
    <property type="match status" value="1"/>
</dbReference>
<dbReference type="Pfam" id="PF04675">
    <property type="entry name" value="DNA_ligase_A_N"/>
    <property type="match status" value="1"/>
</dbReference>
<feature type="region of interest" description="Disordered" evidence="11">
    <location>
        <begin position="1"/>
        <end position="64"/>
    </location>
</feature>
<dbReference type="PROSITE" id="PS00697">
    <property type="entry name" value="DNA_LIGASE_A1"/>
    <property type="match status" value="1"/>
</dbReference>
<protein>
    <recommendedName>
        <fullName evidence="9">DNA ligase</fullName>
        <ecNumber evidence="9">6.5.1.1</ecNumber>
    </recommendedName>
</protein>
<dbReference type="GO" id="GO:0003910">
    <property type="term" value="F:DNA ligase (ATP) activity"/>
    <property type="evidence" value="ECO:0007669"/>
    <property type="project" value="UniProtKB-EC"/>
</dbReference>
<dbReference type="SUPFAM" id="SSF56091">
    <property type="entry name" value="DNA ligase/mRNA capping enzyme, catalytic domain"/>
    <property type="match status" value="1"/>
</dbReference>
<dbReference type="GO" id="GO:0071897">
    <property type="term" value="P:DNA biosynthetic process"/>
    <property type="evidence" value="ECO:0007669"/>
    <property type="project" value="InterPro"/>
</dbReference>
<dbReference type="Pfam" id="PF04679">
    <property type="entry name" value="DNA_ligase_A_C"/>
    <property type="match status" value="1"/>
</dbReference>
<comment type="similarity">
    <text evidence="2 10">Belongs to the ATP-dependent DNA ligase family.</text>
</comment>
<dbReference type="GO" id="GO:0006281">
    <property type="term" value="P:DNA repair"/>
    <property type="evidence" value="ECO:0007669"/>
    <property type="project" value="UniProtKB-KW"/>
</dbReference>
<dbReference type="InterPro" id="IPR012310">
    <property type="entry name" value="DNA_ligase_ATP-dep_cent"/>
</dbReference>
<dbReference type="EC" id="6.5.1.1" evidence="9"/>
<keyword evidence="9" id="KW-0234">DNA repair</keyword>
<dbReference type="Gene3D" id="3.30.470.30">
    <property type="entry name" value="DNA ligase/mRNA capping enzyme"/>
    <property type="match status" value="1"/>
</dbReference>
<dbReference type="GO" id="GO:0005634">
    <property type="term" value="C:nucleus"/>
    <property type="evidence" value="ECO:0007669"/>
    <property type="project" value="UniProtKB-SubCell"/>
</dbReference>
<dbReference type="GO" id="GO:0006273">
    <property type="term" value="P:lagging strand elongation"/>
    <property type="evidence" value="ECO:0007669"/>
    <property type="project" value="TreeGrafter"/>
</dbReference>
<dbReference type="Gene3D" id="2.40.50.140">
    <property type="entry name" value="Nucleic acid-binding proteins"/>
    <property type="match status" value="1"/>
</dbReference>
<gene>
    <name evidence="13" type="ORF">NP233_g3582</name>
</gene>
<dbReference type="InterPro" id="IPR012309">
    <property type="entry name" value="DNA_ligase_ATP-dep_C"/>
</dbReference>
<dbReference type="InterPro" id="IPR036599">
    <property type="entry name" value="DNA_ligase_N_sf"/>
</dbReference>
<dbReference type="Pfam" id="PF01068">
    <property type="entry name" value="DNA_ligase_A_M"/>
    <property type="match status" value="1"/>
</dbReference>
<reference evidence="13" key="1">
    <citation type="submission" date="2022-07" db="EMBL/GenBank/DDBJ databases">
        <title>Genome Sequence of Leucocoprinus birnbaumii.</title>
        <authorList>
            <person name="Buettner E."/>
        </authorList>
    </citation>
    <scope>NUCLEOTIDE SEQUENCE</scope>
    <source>
        <strain evidence="13">VT141</strain>
    </source>
</reference>
<comment type="catalytic activity">
    <reaction evidence="8 9">
        <text>ATP + (deoxyribonucleotide)n-3'-hydroxyl + 5'-phospho-(deoxyribonucleotide)m = (deoxyribonucleotide)n+m + AMP + diphosphate.</text>
        <dbReference type="EC" id="6.5.1.1"/>
    </reaction>
</comment>
<evidence type="ECO:0000256" key="7">
    <source>
        <dbReference type="ARBA" id="ARBA00023242"/>
    </source>
</evidence>
<dbReference type="PANTHER" id="PTHR45674:SF9">
    <property type="entry name" value="DNA LIGASE 3"/>
    <property type="match status" value="1"/>
</dbReference>
<name>A0AAD5VWB1_9AGAR</name>
<evidence type="ECO:0000256" key="10">
    <source>
        <dbReference type="RuleBase" id="RU004196"/>
    </source>
</evidence>
<dbReference type="CDD" id="cd07900">
    <property type="entry name" value="Adenylation_DNA_ligase_I_Euk"/>
    <property type="match status" value="1"/>
</dbReference>
<evidence type="ECO:0000256" key="4">
    <source>
        <dbReference type="ARBA" id="ARBA00022705"/>
    </source>
</evidence>
<evidence type="ECO:0000256" key="6">
    <source>
        <dbReference type="ARBA" id="ARBA00022840"/>
    </source>
</evidence>
<dbReference type="Gene3D" id="1.10.3260.10">
    <property type="entry name" value="DNA ligase, ATP-dependent, N-terminal domain"/>
    <property type="match status" value="1"/>
</dbReference>